<dbReference type="InterPro" id="IPR022837">
    <property type="entry name" value="MsrQ-like"/>
</dbReference>
<evidence type="ECO:0000256" key="5">
    <source>
        <dbReference type="ARBA" id="ARBA00022989"/>
    </source>
</evidence>
<evidence type="ECO:0000259" key="9">
    <source>
        <dbReference type="Pfam" id="PF01794"/>
    </source>
</evidence>
<keyword evidence="7 8" id="KW-0472">Membrane</keyword>
<dbReference type="Pfam" id="PF01794">
    <property type="entry name" value="Ferric_reduct"/>
    <property type="match status" value="1"/>
</dbReference>
<keyword evidence="4 8" id="KW-0812">Transmembrane</keyword>
<keyword evidence="3" id="KW-0349">Heme</keyword>
<keyword evidence="3" id="KW-0479">Metal-binding</keyword>
<dbReference type="PANTHER" id="PTHR36964">
    <property type="entry name" value="PROTEIN-METHIONINE-SULFOXIDE REDUCTASE HEME-BINDING SUBUNIT MSRQ"/>
    <property type="match status" value="1"/>
</dbReference>
<feature type="transmembrane region" description="Helical" evidence="8">
    <location>
        <begin position="72"/>
        <end position="91"/>
    </location>
</feature>
<dbReference type="GO" id="GO:0020037">
    <property type="term" value="F:heme binding"/>
    <property type="evidence" value="ECO:0007669"/>
    <property type="project" value="TreeGrafter"/>
</dbReference>
<dbReference type="EMBL" id="DRLF01000173">
    <property type="protein sequence ID" value="HEC06144.1"/>
    <property type="molecule type" value="Genomic_DNA"/>
</dbReference>
<keyword evidence="6" id="KW-0408">Iron</keyword>
<dbReference type="GO" id="GO:0016679">
    <property type="term" value="F:oxidoreductase activity, acting on diphenols and related substances as donors"/>
    <property type="evidence" value="ECO:0007669"/>
    <property type="project" value="TreeGrafter"/>
</dbReference>
<feature type="domain" description="Ferric oxidoreductase" evidence="9">
    <location>
        <begin position="40"/>
        <end position="154"/>
    </location>
</feature>
<reference evidence="10" key="1">
    <citation type="journal article" date="2020" name="mSystems">
        <title>Genome- and Community-Level Interaction Insights into Carbon Utilization and Element Cycling Functions of Hydrothermarchaeota in Hydrothermal Sediment.</title>
        <authorList>
            <person name="Zhou Z."/>
            <person name="Liu Y."/>
            <person name="Xu W."/>
            <person name="Pan J."/>
            <person name="Luo Z.H."/>
            <person name="Li M."/>
        </authorList>
    </citation>
    <scope>NUCLEOTIDE SEQUENCE [LARGE SCALE GENOMIC DNA]</scope>
    <source>
        <strain evidence="10">HyVt-458</strain>
    </source>
</reference>
<dbReference type="HAMAP" id="MF_01207">
    <property type="entry name" value="MsrQ"/>
    <property type="match status" value="1"/>
</dbReference>
<evidence type="ECO:0000256" key="2">
    <source>
        <dbReference type="ARBA" id="ARBA00022448"/>
    </source>
</evidence>
<dbReference type="GO" id="GO:0010181">
    <property type="term" value="F:FMN binding"/>
    <property type="evidence" value="ECO:0007669"/>
    <property type="project" value="TreeGrafter"/>
</dbReference>
<evidence type="ECO:0000313" key="10">
    <source>
        <dbReference type="EMBL" id="HEC06144.1"/>
    </source>
</evidence>
<evidence type="ECO:0000256" key="6">
    <source>
        <dbReference type="ARBA" id="ARBA00023004"/>
    </source>
</evidence>
<evidence type="ECO:0000256" key="1">
    <source>
        <dbReference type="ARBA" id="ARBA00004141"/>
    </source>
</evidence>
<dbReference type="Proteomes" id="UP000886339">
    <property type="component" value="Unassembled WGS sequence"/>
</dbReference>
<accession>A0A831RUK8</accession>
<proteinExistence type="inferred from homology"/>
<evidence type="ECO:0000256" key="4">
    <source>
        <dbReference type="ARBA" id="ARBA00022692"/>
    </source>
</evidence>
<gene>
    <name evidence="10" type="ORF">ENJ12_04800</name>
</gene>
<feature type="non-terminal residue" evidence="10">
    <location>
        <position position="168"/>
    </location>
</feature>
<dbReference type="InterPro" id="IPR013130">
    <property type="entry name" value="Fe3_Rdtase_TM_dom"/>
</dbReference>
<feature type="transmembrane region" description="Helical" evidence="8">
    <location>
        <begin position="142"/>
        <end position="161"/>
    </location>
</feature>
<name>A0A831RUK8_9GAMM</name>
<comment type="caution">
    <text evidence="10">The sequence shown here is derived from an EMBL/GenBank/DDBJ whole genome shotgun (WGS) entry which is preliminary data.</text>
</comment>
<evidence type="ECO:0000256" key="8">
    <source>
        <dbReference type="SAM" id="Phobius"/>
    </source>
</evidence>
<dbReference type="AlphaFoldDB" id="A0A831RUK8"/>
<keyword evidence="5 8" id="KW-1133">Transmembrane helix</keyword>
<protein>
    <submittedName>
        <fullName evidence="10">Sulfoxide reductase heme-binding subunit YedZ</fullName>
    </submittedName>
</protein>
<comment type="subcellular location">
    <subcellularLocation>
        <location evidence="1">Membrane</location>
        <topology evidence="1">Multi-pass membrane protein</topology>
    </subcellularLocation>
</comment>
<keyword evidence="2" id="KW-0813">Transport</keyword>
<dbReference type="GO" id="GO:0005886">
    <property type="term" value="C:plasma membrane"/>
    <property type="evidence" value="ECO:0007669"/>
    <property type="project" value="TreeGrafter"/>
</dbReference>
<feature type="transmembrane region" description="Helical" evidence="8">
    <location>
        <begin position="41"/>
        <end position="60"/>
    </location>
</feature>
<feature type="transmembrane region" description="Helical" evidence="8">
    <location>
        <begin position="111"/>
        <end position="130"/>
    </location>
</feature>
<sequence>MKKWRLLVFLASLLPLAYMTWAAFSDSLGPNPVEALSHETGSWALRFLLITLAITPLRRLTGWRRPVLLRRMLGLFSFFYASLHVLVWLWLDREFAWGGMLADIAKRPYITVGFLSFLILTALAATSNALSMRRLGLRWKQLHRLVYVAALLAVLHFIWLVKADLLEP</sequence>
<evidence type="ECO:0000256" key="7">
    <source>
        <dbReference type="ARBA" id="ARBA00023136"/>
    </source>
</evidence>
<evidence type="ECO:0000256" key="3">
    <source>
        <dbReference type="ARBA" id="ARBA00022617"/>
    </source>
</evidence>
<dbReference type="PANTHER" id="PTHR36964:SF1">
    <property type="entry name" value="PROTEIN-METHIONINE-SULFOXIDE REDUCTASE HEME-BINDING SUBUNIT MSRQ"/>
    <property type="match status" value="1"/>
</dbReference>
<organism evidence="10">
    <name type="scientific">Thiolapillus brandeum</name>
    <dbReference type="NCBI Taxonomy" id="1076588"/>
    <lineage>
        <taxon>Bacteria</taxon>
        <taxon>Pseudomonadati</taxon>
        <taxon>Pseudomonadota</taxon>
        <taxon>Gammaproteobacteria</taxon>
        <taxon>Chromatiales</taxon>
        <taxon>Sedimenticolaceae</taxon>
        <taxon>Thiolapillus</taxon>
    </lineage>
</organism>